<reference evidence="2 3" key="1">
    <citation type="journal article" date="2015" name="Plant Cell">
        <title>Oil accumulation by the oleaginous diatom Fistulifera solaris as revealed by the genome and transcriptome.</title>
        <authorList>
            <person name="Tanaka T."/>
            <person name="Maeda Y."/>
            <person name="Veluchamy A."/>
            <person name="Tanaka M."/>
            <person name="Abida H."/>
            <person name="Marechal E."/>
            <person name="Bowler C."/>
            <person name="Muto M."/>
            <person name="Sunaga Y."/>
            <person name="Tanaka M."/>
            <person name="Yoshino T."/>
            <person name="Taniguchi T."/>
            <person name="Fukuda Y."/>
            <person name="Nemoto M."/>
            <person name="Matsumoto M."/>
            <person name="Wong P.S."/>
            <person name="Aburatani S."/>
            <person name="Fujibuchi W."/>
        </authorList>
    </citation>
    <scope>NUCLEOTIDE SEQUENCE [LARGE SCALE GENOMIC DNA]</scope>
    <source>
        <strain evidence="2 3">JPCC DA0580</strain>
    </source>
</reference>
<feature type="compositionally biased region" description="Basic and acidic residues" evidence="1">
    <location>
        <begin position="1"/>
        <end position="10"/>
    </location>
</feature>
<dbReference type="InParanoid" id="A0A1Z5JWI4"/>
<feature type="region of interest" description="Disordered" evidence="1">
    <location>
        <begin position="69"/>
        <end position="88"/>
    </location>
</feature>
<accession>A0A1Z5JWI4</accession>
<name>A0A1Z5JWI4_FISSO</name>
<gene>
    <name evidence="2" type="ORF">FisN_25Hu172</name>
</gene>
<keyword evidence="3" id="KW-1185">Reference proteome</keyword>
<dbReference type="AlphaFoldDB" id="A0A1Z5JWI4"/>
<dbReference type="Proteomes" id="UP000198406">
    <property type="component" value="Unassembled WGS sequence"/>
</dbReference>
<evidence type="ECO:0000313" key="3">
    <source>
        <dbReference type="Proteomes" id="UP000198406"/>
    </source>
</evidence>
<organism evidence="2 3">
    <name type="scientific">Fistulifera solaris</name>
    <name type="common">Oleaginous diatom</name>
    <dbReference type="NCBI Taxonomy" id="1519565"/>
    <lineage>
        <taxon>Eukaryota</taxon>
        <taxon>Sar</taxon>
        <taxon>Stramenopiles</taxon>
        <taxon>Ochrophyta</taxon>
        <taxon>Bacillariophyta</taxon>
        <taxon>Bacillariophyceae</taxon>
        <taxon>Bacillariophycidae</taxon>
        <taxon>Naviculales</taxon>
        <taxon>Naviculaceae</taxon>
        <taxon>Fistulifera</taxon>
    </lineage>
</organism>
<sequence>MNPDQSHSERVLLSTDSNEGKCVSSPERRMDLAGTVWAEEDANVSSVEASPPEQSSKLIRRERAQSIPDMTGYLTNPDSSSPRRKKVLRSPRLTKAAYKTILKNKTLGSLDDDSTDAEKDLTVFMSQHSDALNLGDDDENDAITSALEKSLSTLVTVDENHSITEHDVSNGSILLGDEPVSQAPKNRRSRHSTDPATVWINGSSLSKPHLELNVALLMNGCVGLNDETPSAQSKPIFRARRRQVRKKRELAQMAKEANRESRVGKDPDGAQSAVVTPVKDAMTNLNEELEGSMSSLSESPMMAERRRTRHASAQEFWSYLEDKEKGHQSFPQPSRSKQMGRLQHIRGLVTMQKVYKSRETADDVFQTSVSSLTSPMGPRLTLQNIELIKEMSTKKDYFEEIP</sequence>
<feature type="region of interest" description="Disordered" evidence="1">
    <location>
        <begin position="168"/>
        <end position="200"/>
    </location>
</feature>
<evidence type="ECO:0000313" key="2">
    <source>
        <dbReference type="EMBL" id="GAX18188.1"/>
    </source>
</evidence>
<feature type="region of interest" description="Disordered" evidence="1">
    <location>
        <begin position="1"/>
        <end position="29"/>
    </location>
</feature>
<protein>
    <submittedName>
        <fullName evidence="2">Uncharacterized protein</fullName>
    </submittedName>
</protein>
<comment type="caution">
    <text evidence="2">The sequence shown here is derived from an EMBL/GenBank/DDBJ whole genome shotgun (WGS) entry which is preliminary data.</text>
</comment>
<evidence type="ECO:0000256" key="1">
    <source>
        <dbReference type="SAM" id="MobiDB-lite"/>
    </source>
</evidence>
<dbReference type="EMBL" id="BDSP01000124">
    <property type="protein sequence ID" value="GAX18188.1"/>
    <property type="molecule type" value="Genomic_DNA"/>
</dbReference>
<proteinExistence type="predicted"/>